<dbReference type="Proteomes" id="UP000054337">
    <property type="component" value="Unassembled WGS sequence"/>
</dbReference>
<dbReference type="EMBL" id="KI968778">
    <property type="protein sequence ID" value="EUN23838.1"/>
    <property type="molecule type" value="Genomic_DNA"/>
</dbReference>
<gene>
    <name evidence="1" type="ORF">COCVIDRAFT_107669</name>
</gene>
<name>W7E0H4_BIPV3</name>
<keyword evidence="2" id="KW-1185">Reference proteome</keyword>
<dbReference type="RefSeq" id="XP_014553418.1">
    <property type="nucleotide sequence ID" value="XM_014697932.1"/>
</dbReference>
<dbReference type="AlphaFoldDB" id="W7E0H4"/>
<proteinExistence type="predicted"/>
<dbReference type="HOGENOM" id="CLU_3032019_0_0_1"/>
<sequence length="55" mass="6517">MIVILVLGTCRYIQKLSKDAKSKYLYLCPLQLVFRHAWICTLLIKWQNSQLIHIV</sequence>
<evidence type="ECO:0000313" key="1">
    <source>
        <dbReference type="EMBL" id="EUN23838.1"/>
    </source>
</evidence>
<accession>W7E0H4</accession>
<dbReference type="GeneID" id="26249276"/>
<reference evidence="1 2" key="1">
    <citation type="journal article" date="2013" name="PLoS Genet.">
        <title>Comparative genome structure, secondary metabolite, and effector coding capacity across Cochliobolus pathogens.</title>
        <authorList>
            <person name="Condon B.J."/>
            <person name="Leng Y."/>
            <person name="Wu D."/>
            <person name="Bushley K.E."/>
            <person name="Ohm R.A."/>
            <person name="Otillar R."/>
            <person name="Martin J."/>
            <person name="Schackwitz W."/>
            <person name="Grimwood J."/>
            <person name="MohdZainudin N."/>
            <person name="Xue C."/>
            <person name="Wang R."/>
            <person name="Manning V.A."/>
            <person name="Dhillon B."/>
            <person name="Tu Z.J."/>
            <person name="Steffenson B.J."/>
            <person name="Salamov A."/>
            <person name="Sun H."/>
            <person name="Lowry S."/>
            <person name="LaButti K."/>
            <person name="Han J."/>
            <person name="Copeland A."/>
            <person name="Lindquist E."/>
            <person name="Barry K."/>
            <person name="Schmutz J."/>
            <person name="Baker S.E."/>
            <person name="Ciuffetti L.M."/>
            <person name="Grigoriev I.V."/>
            <person name="Zhong S."/>
            <person name="Turgeon B.G."/>
        </authorList>
    </citation>
    <scope>NUCLEOTIDE SEQUENCE [LARGE SCALE GENOMIC DNA]</scope>
    <source>
        <strain evidence="1 2">FI3</strain>
    </source>
</reference>
<evidence type="ECO:0000313" key="2">
    <source>
        <dbReference type="Proteomes" id="UP000054337"/>
    </source>
</evidence>
<protein>
    <submittedName>
        <fullName evidence="1">Uncharacterized protein</fullName>
    </submittedName>
</protein>
<organism evidence="1 2">
    <name type="scientific">Bipolaris victoriae (strain FI3)</name>
    <name type="common">Victoria blight of oats agent</name>
    <name type="synonym">Cochliobolus victoriae</name>
    <dbReference type="NCBI Taxonomy" id="930091"/>
    <lineage>
        <taxon>Eukaryota</taxon>
        <taxon>Fungi</taxon>
        <taxon>Dikarya</taxon>
        <taxon>Ascomycota</taxon>
        <taxon>Pezizomycotina</taxon>
        <taxon>Dothideomycetes</taxon>
        <taxon>Pleosporomycetidae</taxon>
        <taxon>Pleosporales</taxon>
        <taxon>Pleosporineae</taxon>
        <taxon>Pleosporaceae</taxon>
        <taxon>Bipolaris</taxon>
    </lineage>
</organism>